<gene>
    <name evidence="1" type="ORF">g.3443</name>
</gene>
<name>A0A1E1WIC2_PECGO</name>
<feature type="non-terminal residue" evidence="1">
    <location>
        <position position="1"/>
    </location>
</feature>
<evidence type="ECO:0000313" key="1">
    <source>
        <dbReference type="EMBL" id="JAT86646.1"/>
    </source>
</evidence>
<feature type="non-terminal residue" evidence="1">
    <location>
        <position position="185"/>
    </location>
</feature>
<protein>
    <submittedName>
        <fullName evidence="1">Uncharacterized protein</fullName>
    </submittedName>
</protein>
<reference evidence="1" key="1">
    <citation type="submission" date="2015-09" db="EMBL/GenBank/DDBJ databases">
        <title>De novo assembly of Pectinophora gossypiella (Pink Bollworm) gut transcriptome.</title>
        <authorList>
            <person name="Tassone E.E."/>
        </authorList>
    </citation>
    <scope>NUCLEOTIDE SEQUENCE</scope>
</reference>
<dbReference type="EMBL" id="GDQN01004408">
    <property type="protein sequence ID" value="JAT86646.1"/>
    <property type="molecule type" value="Transcribed_RNA"/>
</dbReference>
<organism evidence="1">
    <name type="scientific">Pectinophora gossypiella</name>
    <name type="common">Cotton pink bollworm</name>
    <name type="synonym">Depressaria gossypiella</name>
    <dbReference type="NCBI Taxonomy" id="13191"/>
    <lineage>
        <taxon>Eukaryota</taxon>
        <taxon>Metazoa</taxon>
        <taxon>Ecdysozoa</taxon>
        <taxon>Arthropoda</taxon>
        <taxon>Hexapoda</taxon>
        <taxon>Insecta</taxon>
        <taxon>Pterygota</taxon>
        <taxon>Neoptera</taxon>
        <taxon>Endopterygota</taxon>
        <taxon>Lepidoptera</taxon>
        <taxon>Glossata</taxon>
        <taxon>Ditrysia</taxon>
        <taxon>Gelechioidea</taxon>
        <taxon>Gelechiidae</taxon>
        <taxon>Apatetrinae</taxon>
        <taxon>Pectinophora</taxon>
    </lineage>
</organism>
<dbReference type="AlphaFoldDB" id="A0A1E1WIC2"/>
<sequence>QAMRIVGGFIKSTPIHVMESELSVPPLHIRRNYLGSKFYLKSKSIDSNPVIPPIQEMSTLCQNNRWRRKRKPLLVVVKDVLDNMSIHVSKNLEMFSLDVWVNSINIAQFVRVSINTVNKPKRQCSASEITAAFTNLCNSEYAGSYQIFTDGSKEKDHAGAAIYDPQLGVQALFTVPSNLSIMHIE</sequence>
<accession>A0A1E1WIC2</accession>
<proteinExistence type="predicted"/>